<name>A0A5C3NKM9_9APHY</name>
<proteinExistence type="predicted"/>
<reference evidence="1 2" key="1">
    <citation type="journal article" date="2019" name="Nat. Ecol. Evol.">
        <title>Megaphylogeny resolves global patterns of mushroom evolution.</title>
        <authorList>
            <person name="Varga T."/>
            <person name="Krizsan K."/>
            <person name="Foldi C."/>
            <person name="Dima B."/>
            <person name="Sanchez-Garcia M."/>
            <person name="Sanchez-Ramirez S."/>
            <person name="Szollosi G.J."/>
            <person name="Szarkandi J.G."/>
            <person name="Papp V."/>
            <person name="Albert L."/>
            <person name="Andreopoulos W."/>
            <person name="Angelini C."/>
            <person name="Antonin V."/>
            <person name="Barry K.W."/>
            <person name="Bougher N.L."/>
            <person name="Buchanan P."/>
            <person name="Buyck B."/>
            <person name="Bense V."/>
            <person name="Catcheside P."/>
            <person name="Chovatia M."/>
            <person name="Cooper J."/>
            <person name="Damon W."/>
            <person name="Desjardin D."/>
            <person name="Finy P."/>
            <person name="Geml J."/>
            <person name="Haridas S."/>
            <person name="Hughes K."/>
            <person name="Justo A."/>
            <person name="Karasinski D."/>
            <person name="Kautmanova I."/>
            <person name="Kiss B."/>
            <person name="Kocsube S."/>
            <person name="Kotiranta H."/>
            <person name="LaButti K.M."/>
            <person name="Lechner B.E."/>
            <person name="Liimatainen K."/>
            <person name="Lipzen A."/>
            <person name="Lukacs Z."/>
            <person name="Mihaltcheva S."/>
            <person name="Morgado L.N."/>
            <person name="Niskanen T."/>
            <person name="Noordeloos M.E."/>
            <person name="Ohm R.A."/>
            <person name="Ortiz-Santana B."/>
            <person name="Ovrebo C."/>
            <person name="Racz N."/>
            <person name="Riley R."/>
            <person name="Savchenko A."/>
            <person name="Shiryaev A."/>
            <person name="Soop K."/>
            <person name="Spirin V."/>
            <person name="Szebenyi C."/>
            <person name="Tomsovsky M."/>
            <person name="Tulloss R.E."/>
            <person name="Uehling J."/>
            <person name="Grigoriev I.V."/>
            <person name="Vagvolgyi C."/>
            <person name="Papp T."/>
            <person name="Martin F.M."/>
            <person name="Miettinen O."/>
            <person name="Hibbett D.S."/>
            <person name="Nagy L.G."/>
        </authorList>
    </citation>
    <scope>NUCLEOTIDE SEQUENCE [LARGE SCALE GENOMIC DNA]</scope>
    <source>
        <strain evidence="1 2">HHB13444</strain>
    </source>
</reference>
<sequence length="147" mass="16743">MRKERIRAVRSWRGGRARRDCVYVLKDANLPGFRGLHAACVHVLFSFEFQGHAYECALVSWYSPVGDRPDADTGMWMVEPDVEVQGRRRQLRLQVISLKTIVRAAHLIGVAGQSFLPLGVGPDISLDVFREFYVNKYADHHSNEIAF</sequence>
<dbReference type="Proteomes" id="UP000308197">
    <property type="component" value="Unassembled WGS sequence"/>
</dbReference>
<protein>
    <submittedName>
        <fullName evidence="1">Uncharacterized protein</fullName>
    </submittedName>
</protein>
<accession>A0A5C3NKM9</accession>
<keyword evidence="2" id="KW-1185">Reference proteome</keyword>
<dbReference type="STRING" id="1314778.A0A5C3NKM9"/>
<dbReference type="AlphaFoldDB" id="A0A5C3NKM9"/>
<evidence type="ECO:0000313" key="2">
    <source>
        <dbReference type="Proteomes" id="UP000308197"/>
    </source>
</evidence>
<evidence type="ECO:0000313" key="1">
    <source>
        <dbReference type="EMBL" id="TFK78271.1"/>
    </source>
</evidence>
<dbReference type="EMBL" id="ML212660">
    <property type="protein sequence ID" value="TFK78271.1"/>
    <property type="molecule type" value="Genomic_DNA"/>
</dbReference>
<gene>
    <name evidence="1" type="ORF">K466DRAFT_507546</name>
</gene>
<dbReference type="InParanoid" id="A0A5C3NKM9"/>
<organism evidence="1 2">
    <name type="scientific">Polyporus arcularius HHB13444</name>
    <dbReference type="NCBI Taxonomy" id="1314778"/>
    <lineage>
        <taxon>Eukaryota</taxon>
        <taxon>Fungi</taxon>
        <taxon>Dikarya</taxon>
        <taxon>Basidiomycota</taxon>
        <taxon>Agaricomycotina</taxon>
        <taxon>Agaricomycetes</taxon>
        <taxon>Polyporales</taxon>
        <taxon>Polyporaceae</taxon>
        <taxon>Polyporus</taxon>
    </lineage>
</organism>